<reference evidence="1 2" key="1">
    <citation type="submission" date="2022-12" db="EMBL/GenBank/DDBJ databases">
        <title>Chromosome-level genome assembly of true bugs.</title>
        <authorList>
            <person name="Ma L."/>
            <person name="Li H."/>
        </authorList>
    </citation>
    <scope>NUCLEOTIDE SEQUENCE [LARGE SCALE GENOMIC DNA]</scope>
    <source>
        <strain evidence="1">Lab_2022b</strain>
    </source>
</reference>
<sequence>MPTVPQSAWRIIRFSVSQWPNKRRGGLSGMVREDRVSAKGFGLRERAEWNMGYLAIATSVTYGVLRSV</sequence>
<accession>A0AAW1CWH1</accession>
<dbReference type="EMBL" id="JAPXFL010000008">
    <property type="protein sequence ID" value="KAK9502687.1"/>
    <property type="molecule type" value="Genomic_DNA"/>
</dbReference>
<evidence type="ECO:0000313" key="1">
    <source>
        <dbReference type="EMBL" id="KAK9502687.1"/>
    </source>
</evidence>
<name>A0AAW1CWH1_9HEMI</name>
<gene>
    <name evidence="1" type="ORF">O3M35_011405</name>
</gene>
<dbReference type="Proteomes" id="UP001461498">
    <property type="component" value="Unassembled WGS sequence"/>
</dbReference>
<evidence type="ECO:0000313" key="2">
    <source>
        <dbReference type="Proteomes" id="UP001461498"/>
    </source>
</evidence>
<comment type="caution">
    <text evidence="1">The sequence shown here is derived from an EMBL/GenBank/DDBJ whole genome shotgun (WGS) entry which is preliminary data.</text>
</comment>
<protein>
    <submittedName>
        <fullName evidence="1">Uncharacterized protein</fullName>
    </submittedName>
</protein>
<proteinExistence type="predicted"/>
<dbReference type="AlphaFoldDB" id="A0AAW1CWH1"/>
<keyword evidence="2" id="KW-1185">Reference proteome</keyword>
<organism evidence="1 2">
    <name type="scientific">Rhynocoris fuscipes</name>
    <dbReference type="NCBI Taxonomy" id="488301"/>
    <lineage>
        <taxon>Eukaryota</taxon>
        <taxon>Metazoa</taxon>
        <taxon>Ecdysozoa</taxon>
        <taxon>Arthropoda</taxon>
        <taxon>Hexapoda</taxon>
        <taxon>Insecta</taxon>
        <taxon>Pterygota</taxon>
        <taxon>Neoptera</taxon>
        <taxon>Paraneoptera</taxon>
        <taxon>Hemiptera</taxon>
        <taxon>Heteroptera</taxon>
        <taxon>Panheteroptera</taxon>
        <taxon>Cimicomorpha</taxon>
        <taxon>Reduviidae</taxon>
        <taxon>Harpactorinae</taxon>
        <taxon>Harpactorini</taxon>
        <taxon>Rhynocoris</taxon>
    </lineage>
</organism>